<proteinExistence type="predicted"/>
<evidence type="ECO:0000313" key="3">
    <source>
        <dbReference type="Proteomes" id="UP000515847"/>
    </source>
</evidence>
<keyword evidence="1" id="KW-0472">Membrane</keyword>
<accession>A0A7G6E630</accession>
<feature type="transmembrane region" description="Helical" evidence="1">
    <location>
        <begin position="56"/>
        <end position="79"/>
    </location>
</feature>
<dbReference type="RefSeq" id="WP_034423764.1">
    <property type="nucleotide sequence ID" value="NZ_CP045798.1"/>
</dbReference>
<keyword evidence="3" id="KW-1185">Reference proteome</keyword>
<dbReference type="Proteomes" id="UP000515847">
    <property type="component" value="Chromosome"/>
</dbReference>
<name>A0A7G6E630_THEFR</name>
<keyword evidence="1" id="KW-0812">Transmembrane</keyword>
<sequence>MAQCYFCEETATRRCGLCETIACETHSHKVNPWNNAYRAEYICEYCYQKRGKNKRIFVGVVLLFSVVFIAGSMGVKWGLDEPSMWAYFMTLSLGVAVTFGIAAVYHFLARTGQGIRWLKWALPPAMLWCITYLLYKISS</sequence>
<protein>
    <submittedName>
        <fullName evidence="2">Uncharacterized protein</fullName>
    </submittedName>
</protein>
<feature type="transmembrane region" description="Helical" evidence="1">
    <location>
        <begin position="85"/>
        <end position="105"/>
    </location>
</feature>
<gene>
    <name evidence="2" type="ORF">BR63_15345</name>
</gene>
<dbReference type="EMBL" id="CP045798">
    <property type="protein sequence ID" value="QNB47534.1"/>
    <property type="molecule type" value="Genomic_DNA"/>
</dbReference>
<keyword evidence="1" id="KW-1133">Transmembrane helix</keyword>
<dbReference type="AlphaFoldDB" id="A0A7G6E630"/>
<organism evidence="2 3">
    <name type="scientific">Thermanaerosceptrum fracticalcis</name>
    <dbReference type="NCBI Taxonomy" id="1712410"/>
    <lineage>
        <taxon>Bacteria</taxon>
        <taxon>Bacillati</taxon>
        <taxon>Bacillota</taxon>
        <taxon>Clostridia</taxon>
        <taxon>Eubacteriales</taxon>
        <taxon>Peptococcaceae</taxon>
        <taxon>Thermanaerosceptrum</taxon>
    </lineage>
</organism>
<evidence type="ECO:0000256" key="1">
    <source>
        <dbReference type="SAM" id="Phobius"/>
    </source>
</evidence>
<dbReference type="KEGG" id="tfr:BR63_15345"/>
<evidence type="ECO:0000313" key="2">
    <source>
        <dbReference type="EMBL" id="QNB47534.1"/>
    </source>
</evidence>
<reference evidence="2 3" key="1">
    <citation type="journal article" date="2019" name="Front. Microbiol.">
        <title>Thermoanaerosceptrum fracticalcis gen. nov. sp. nov., a Novel Fumarate-Fermenting Microorganism From a Deep Fractured Carbonate Aquifer of the US Great Basin.</title>
        <authorList>
            <person name="Hamilton-Brehm S.D."/>
            <person name="Stewart L.E."/>
            <person name="Zavarin M."/>
            <person name="Caldwell M."/>
            <person name="Lawson P.A."/>
            <person name="Onstott T.C."/>
            <person name="Grzymski J."/>
            <person name="Neveux I."/>
            <person name="Lollar B.S."/>
            <person name="Russell C.E."/>
            <person name="Moser D.P."/>
        </authorList>
    </citation>
    <scope>NUCLEOTIDE SEQUENCE [LARGE SCALE GENOMIC DNA]</scope>
    <source>
        <strain evidence="2 3">DRI-13</strain>
    </source>
</reference>